<comment type="caution">
    <text evidence="2">The sequence shown here is derived from an EMBL/GenBank/DDBJ whole genome shotgun (WGS) entry which is preliminary data.</text>
</comment>
<reference evidence="2 3" key="1">
    <citation type="submission" date="2018-09" db="EMBL/GenBank/DDBJ databases">
        <authorList>
            <person name="Zhu H."/>
        </authorList>
    </citation>
    <scope>NUCLEOTIDE SEQUENCE [LARGE SCALE GENOMIC DNA]</scope>
    <source>
        <strain evidence="2 3">K1S02-6</strain>
    </source>
</reference>
<dbReference type="InterPro" id="IPR010566">
    <property type="entry name" value="Haemolys_ca-bd"/>
</dbReference>
<name>A0A418XPM5_9PSED</name>
<organism evidence="2 3">
    <name type="scientific">Pseudomonas cavernicola</name>
    <dbReference type="NCBI Taxonomy" id="2320866"/>
    <lineage>
        <taxon>Bacteria</taxon>
        <taxon>Pseudomonadati</taxon>
        <taxon>Pseudomonadota</taxon>
        <taxon>Gammaproteobacteria</taxon>
        <taxon>Pseudomonadales</taxon>
        <taxon>Pseudomonadaceae</taxon>
        <taxon>Pseudomonas</taxon>
    </lineage>
</organism>
<evidence type="ECO:0000313" key="2">
    <source>
        <dbReference type="EMBL" id="RJG14387.1"/>
    </source>
</evidence>
<evidence type="ECO:0000259" key="1">
    <source>
        <dbReference type="Pfam" id="PF06594"/>
    </source>
</evidence>
<dbReference type="AlphaFoldDB" id="A0A418XPM5"/>
<gene>
    <name evidence="2" type="ORF">D3879_09585</name>
</gene>
<sequence length="84" mass="9041">MSDTNNLEVSVIGTPDKLTIKDWYLGNDCHVEQFKTADSKILLDSQVQSLVDAMASFAPPAAGQTTLPGNYQSALASVIAVNWQ</sequence>
<evidence type="ECO:0000313" key="3">
    <source>
        <dbReference type="Proteomes" id="UP000284021"/>
    </source>
</evidence>
<feature type="domain" description="Haemolysin-type calcium binding-related" evidence="1">
    <location>
        <begin position="6"/>
        <end position="42"/>
    </location>
</feature>
<dbReference type="OrthoDB" id="7012793at2"/>
<proteinExistence type="predicted"/>
<accession>A0A418XPM5</accession>
<protein>
    <recommendedName>
        <fullName evidence="1">Haemolysin-type calcium binding-related domain-containing protein</fullName>
    </recommendedName>
</protein>
<dbReference type="Proteomes" id="UP000284021">
    <property type="component" value="Unassembled WGS sequence"/>
</dbReference>
<keyword evidence="3" id="KW-1185">Reference proteome</keyword>
<dbReference type="Pfam" id="PF06594">
    <property type="entry name" value="HCBP_related"/>
    <property type="match status" value="1"/>
</dbReference>
<dbReference type="EMBL" id="QYUR01000002">
    <property type="protein sequence ID" value="RJG14387.1"/>
    <property type="molecule type" value="Genomic_DNA"/>
</dbReference>